<organism evidence="2 3">
    <name type="scientific">Candidatus Liberibacter solanacearum</name>
    <dbReference type="NCBI Taxonomy" id="556287"/>
    <lineage>
        <taxon>Bacteria</taxon>
        <taxon>Pseudomonadati</taxon>
        <taxon>Pseudomonadota</taxon>
        <taxon>Alphaproteobacteria</taxon>
        <taxon>Hyphomicrobiales</taxon>
        <taxon>Rhizobiaceae</taxon>
        <taxon>Liberibacter</taxon>
    </lineage>
</organism>
<protein>
    <submittedName>
        <fullName evidence="2">Uncharacterized protein</fullName>
    </submittedName>
</protein>
<proteinExistence type="predicted"/>
<name>A0A3R7RJ86_9HYPH</name>
<gene>
    <name evidence="2" type="ORF">C0030_004245</name>
    <name evidence="1" type="ORF">C0030_004265</name>
</gene>
<evidence type="ECO:0000313" key="1">
    <source>
        <dbReference type="EMBL" id="RPD37048.1"/>
    </source>
</evidence>
<sequence>MRPPVGTDLDKKNLTFDKLNEAAALLESNGAKDINVIMFARDHVMLRSDLRLTSRDYMYTGKLEDGVVARVLGMNIYHSEAIPGGSKQEKKEVKSAAGE</sequence>
<comment type="caution">
    <text evidence="2">The sequence shown here is derived from an EMBL/GenBank/DDBJ whole genome shotgun (WGS) entry which is preliminary data.</text>
</comment>
<dbReference type="AlphaFoldDB" id="A0A3R7RJ86"/>
<evidence type="ECO:0000313" key="2">
    <source>
        <dbReference type="EMBL" id="RPD37101.1"/>
    </source>
</evidence>
<evidence type="ECO:0000313" key="3">
    <source>
        <dbReference type="Proteomes" id="UP000236895"/>
    </source>
</evidence>
<dbReference type="EMBL" id="PKRU02000025">
    <property type="protein sequence ID" value="RPD37101.1"/>
    <property type="molecule type" value="Genomic_DNA"/>
</dbReference>
<dbReference type="Proteomes" id="UP000236895">
    <property type="component" value="Unassembled WGS sequence"/>
</dbReference>
<reference evidence="2 3" key="1">
    <citation type="submission" date="2018-11" db="EMBL/GenBank/DDBJ databases">
        <title>Genome Analysis of Haplotype D of Candidatus Liberibacter Solanacearum.</title>
        <authorList>
            <person name="Katsir L."/>
            <person name="Ruan Z."/>
            <person name="Santos Garcia D."/>
            <person name="Piasezky A."/>
            <person name="Jiang J."/>
            <person name="Sela N."/>
            <person name="Freilich S."/>
            <person name="Bahar O."/>
        </authorList>
    </citation>
    <scope>NUCLEOTIDE SEQUENCE [LARGE SCALE GENOMIC DNA]</scope>
    <source>
        <strain evidence="3">haplotype D1</strain>
        <strain evidence="2">ISR100</strain>
    </source>
</reference>
<accession>A0A3R7RJ86</accession>
<dbReference type="EMBL" id="PKRU02000027">
    <property type="protein sequence ID" value="RPD37048.1"/>
    <property type="molecule type" value="Genomic_DNA"/>
</dbReference>